<dbReference type="RefSeq" id="WP_147574627.1">
    <property type="nucleotide sequence ID" value="NZ_JACOPL010000024.1"/>
</dbReference>
<feature type="transmembrane region" description="Helical" evidence="5">
    <location>
        <begin position="88"/>
        <end position="104"/>
    </location>
</feature>
<feature type="transmembrane region" description="Helical" evidence="5">
    <location>
        <begin position="252"/>
        <end position="269"/>
    </location>
</feature>
<dbReference type="AlphaFoldDB" id="A0A923LYF8"/>
<feature type="transmembrane region" description="Helical" evidence="5">
    <location>
        <begin position="316"/>
        <end position="337"/>
    </location>
</feature>
<dbReference type="EMBL" id="JACOPL010000024">
    <property type="protein sequence ID" value="MBC5726696.1"/>
    <property type="molecule type" value="Genomic_DNA"/>
</dbReference>
<proteinExistence type="predicted"/>
<evidence type="ECO:0000256" key="2">
    <source>
        <dbReference type="ARBA" id="ARBA00022692"/>
    </source>
</evidence>
<feature type="transmembrane region" description="Helical" evidence="5">
    <location>
        <begin position="34"/>
        <end position="56"/>
    </location>
</feature>
<name>A0A923LYF8_9FIRM</name>
<feature type="transmembrane region" description="Helical" evidence="5">
    <location>
        <begin position="156"/>
        <end position="176"/>
    </location>
</feature>
<protein>
    <submittedName>
        <fullName evidence="7">FUSC family protein</fullName>
    </submittedName>
</protein>
<feature type="transmembrane region" description="Helical" evidence="5">
    <location>
        <begin position="62"/>
        <end position="81"/>
    </location>
</feature>
<evidence type="ECO:0000259" key="6">
    <source>
        <dbReference type="Pfam" id="PF13515"/>
    </source>
</evidence>
<organism evidence="7 8">
    <name type="scientific">Agathobaculum faecis</name>
    <dbReference type="NCBI Taxonomy" id="2763013"/>
    <lineage>
        <taxon>Bacteria</taxon>
        <taxon>Bacillati</taxon>
        <taxon>Bacillota</taxon>
        <taxon>Clostridia</taxon>
        <taxon>Eubacteriales</taxon>
        <taxon>Butyricicoccaceae</taxon>
        <taxon>Agathobaculum</taxon>
    </lineage>
</organism>
<keyword evidence="3 5" id="KW-1133">Transmembrane helix</keyword>
<feature type="domain" description="Integral membrane bound transporter" evidence="6">
    <location>
        <begin position="214"/>
        <end position="332"/>
    </location>
</feature>
<dbReference type="GO" id="GO:0016020">
    <property type="term" value="C:membrane"/>
    <property type="evidence" value="ECO:0007669"/>
    <property type="project" value="UniProtKB-SubCell"/>
</dbReference>
<gene>
    <name evidence="7" type="ORF">H8S45_14690</name>
</gene>
<sequence>MNFYQAMQLDVSVCKEKIRTAATKSEKHKFVAALIIKDVLCVLFAIAFISVLNFFFGNENSSAAVVIFCILLMVRFVDFGYRIKGSMINFFVVFVLLTFSPCIAQSVNPVIGFCINFLSIGFIVISACHEPLYGSAGLYLFAYMFLYGNPVEGRLLGLRTLEMLIGVLICGAVFYINHRKKHYDKSFFQIVKDFSLSTSLGRWQFQVILGLSLGILVGELLQVDRVMWVGCACLTVLTQYGERPNKRAFQRLGGVVAGSLLFGIVYQLLPPAAQPSLGIYSGLLLGLCAAYHWKTLLNCFGALLMATSIFGLKSAIILRIANNIIGCCFGVFFYYAYNFAVNRLIKDRTSGNMC</sequence>
<evidence type="ECO:0000256" key="4">
    <source>
        <dbReference type="ARBA" id="ARBA00023136"/>
    </source>
</evidence>
<keyword evidence="8" id="KW-1185">Reference proteome</keyword>
<reference evidence="7" key="1">
    <citation type="submission" date="2020-08" db="EMBL/GenBank/DDBJ databases">
        <title>Genome public.</title>
        <authorList>
            <person name="Liu C."/>
            <person name="Sun Q."/>
        </authorList>
    </citation>
    <scope>NUCLEOTIDE SEQUENCE</scope>
    <source>
        <strain evidence="7">NSJ-28</strain>
    </source>
</reference>
<evidence type="ECO:0000256" key="5">
    <source>
        <dbReference type="SAM" id="Phobius"/>
    </source>
</evidence>
<dbReference type="Pfam" id="PF13515">
    <property type="entry name" value="FUSC_2"/>
    <property type="match status" value="1"/>
</dbReference>
<evidence type="ECO:0000256" key="1">
    <source>
        <dbReference type="ARBA" id="ARBA00004141"/>
    </source>
</evidence>
<keyword evidence="2 5" id="KW-0812">Transmembrane</keyword>
<evidence type="ECO:0000313" key="7">
    <source>
        <dbReference type="EMBL" id="MBC5726696.1"/>
    </source>
</evidence>
<dbReference type="InterPro" id="IPR049453">
    <property type="entry name" value="Memb_transporter_dom"/>
</dbReference>
<dbReference type="Proteomes" id="UP000606499">
    <property type="component" value="Unassembled WGS sequence"/>
</dbReference>
<evidence type="ECO:0000256" key="3">
    <source>
        <dbReference type="ARBA" id="ARBA00022989"/>
    </source>
</evidence>
<comment type="caution">
    <text evidence="7">The sequence shown here is derived from an EMBL/GenBank/DDBJ whole genome shotgun (WGS) entry which is preliminary data.</text>
</comment>
<comment type="subcellular location">
    <subcellularLocation>
        <location evidence="1">Membrane</location>
        <topology evidence="1">Multi-pass membrane protein</topology>
    </subcellularLocation>
</comment>
<evidence type="ECO:0000313" key="8">
    <source>
        <dbReference type="Proteomes" id="UP000606499"/>
    </source>
</evidence>
<accession>A0A923LYF8</accession>
<keyword evidence="4 5" id="KW-0472">Membrane</keyword>
<feature type="transmembrane region" description="Helical" evidence="5">
    <location>
        <begin position="281"/>
        <end position="304"/>
    </location>
</feature>